<dbReference type="Proteomes" id="UP000233786">
    <property type="component" value="Unassembled WGS sequence"/>
</dbReference>
<gene>
    <name evidence="3" type="ORF">A8926_3687</name>
</gene>
<dbReference type="PROSITE" id="PS51257">
    <property type="entry name" value="PROKAR_LIPOPROTEIN"/>
    <property type="match status" value="1"/>
</dbReference>
<feature type="region of interest" description="Disordered" evidence="1">
    <location>
        <begin position="21"/>
        <end position="48"/>
    </location>
</feature>
<protein>
    <submittedName>
        <fullName evidence="3">Uncharacterized protein DUF3558</fullName>
    </submittedName>
</protein>
<dbReference type="STRING" id="994479.GCA_000194155_03530"/>
<dbReference type="AlphaFoldDB" id="A0A2N3XZ04"/>
<dbReference type="InterPro" id="IPR024520">
    <property type="entry name" value="DUF3558"/>
</dbReference>
<feature type="signal peptide" evidence="2">
    <location>
        <begin position="1"/>
        <end position="28"/>
    </location>
</feature>
<evidence type="ECO:0000313" key="3">
    <source>
        <dbReference type="EMBL" id="PKW15905.1"/>
    </source>
</evidence>
<feature type="chain" id="PRO_5014859311" evidence="2">
    <location>
        <begin position="29"/>
        <end position="193"/>
    </location>
</feature>
<dbReference type="Pfam" id="PF12079">
    <property type="entry name" value="DUF3558"/>
    <property type="match status" value="1"/>
</dbReference>
<keyword evidence="4" id="KW-1185">Reference proteome</keyword>
<reference evidence="3" key="1">
    <citation type="submission" date="2017-12" db="EMBL/GenBank/DDBJ databases">
        <title>Sequencing the genomes of 1000 Actinobacteria strains.</title>
        <authorList>
            <person name="Klenk H.-P."/>
        </authorList>
    </citation>
    <scope>NUCLEOTIDE SEQUENCE [LARGE SCALE GENOMIC DNA]</scope>
    <source>
        <strain evidence="3">DSM 44228</strain>
    </source>
</reference>
<feature type="compositionally biased region" description="Low complexity" evidence="1">
    <location>
        <begin position="23"/>
        <end position="40"/>
    </location>
</feature>
<organism evidence="3 4">
    <name type="scientific">Saccharopolyspora spinosa</name>
    <dbReference type="NCBI Taxonomy" id="60894"/>
    <lineage>
        <taxon>Bacteria</taxon>
        <taxon>Bacillati</taxon>
        <taxon>Actinomycetota</taxon>
        <taxon>Actinomycetes</taxon>
        <taxon>Pseudonocardiales</taxon>
        <taxon>Pseudonocardiaceae</taxon>
        <taxon>Saccharopolyspora</taxon>
    </lineage>
</organism>
<accession>A0A2N3XZ04</accession>
<comment type="caution">
    <text evidence="3">The sequence shown here is derived from an EMBL/GenBank/DDBJ whole genome shotgun (WGS) entry which is preliminary data.</text>
</comment>
<keyword evidence="2" id="KW-0732">Signal</keyword>
<proteinExistence type="predicted"/>
<dbReference type="EMBL" id="PJNB01000001">
    <property type="protein sequence ID" value="PKW15905.1"/>
    <property type="molecule type" value="Genomic_DNA"/>
</dbReference>
<dbReference type="RefSeq" id="WP_158309580.1">
    <property type="nucleotide sequence ID" value="NZ_CP061007.1"/>
</dbReference>
<evidence type="ECO:0000313" key="4">
    <source>
        <dbReference type="Proteomes" id="UP000233786"/>
    </source>
</evidence>
<evidence type="ECO:0000256" key="1">
    <source>
        <dbReference type="SAM" id="MobiDB-lite"/>
    </source>
</evidence>
<sequence length="193" mass="19898">MNTTRTAVTAVASLLTLGLAGCSSPTPGTPEPTNGGETTSAANDPFQIGQPKNLKAVSEPCQLLTPQQLQQLGATTEGKPAQAQWGQTNCAWDNEQLTLQVSPDTVQGQGIRYIAKIAGDDNGNPTAKIDGYPAVHEGKSSGSCGTYVGVSDKEMVLVHFGVGSEGRSNPEFTDPCATADKIAGMVISNLPPA</sequence>
<name>A0A2N3XZ04_SACSN</name>
<evidence type="ECO:0000256" key="2">
    <source>
        <dbReference type="SAM" id="SignalP"/>
    </source>
</evidence>